<dbReference type="EMBL" id="JBHRTA010000038">
    <property type="protein sequence ID" value="MFC3199341.1"/>
    <property type="molecule type" value="Genomic_DNA"/>
</dbReference>
<keyword evidence="3" id="KW-1185">Reference proteome</keyword>
<dbReference type="RefSeq" id="WP_379024852.1">
    <property type="nucleotide sequence ID" value="NZ_JBHRTA010000038.1"/>
</dbReference>
<comment type="caution">
    <text evidence="2">The sequence shown here is derived from an EMBL/GenBank/DDBJ whole genome shotgun (WGS) entry which is preliminary data.</text>
</comment>
<protein>
    <submittedName>
        <fullName evidence="2">Uncharacterized protein</fullName>
    </submittedName>
</protein>
<evidence type="ECO:0000256" key="1">
    <source>
        <dbReference type="SAM" id="Phobius"/>
    </source>
</evidence>
<feature type="transmembrane region" description="Helical" evidence="1">
    <location>
        <begin position="22"/>
        <end position="42"/>
    </location>
</feature>
<gene>
    <name evidence="2" type="ORF">ACFOET_17090</name>
</gene>
<evidence type="ECO:0000313" key="3">
    <source>
        <dbReference type="Proteomes" id="UP001595526"/>
    </source>
</evidence>
<sequence length="74" mass="8539">MQEITFLLALIFCWKIDPVRNWLLLLLALHIGVSVWTLVYFAPNIIDFQKIAESCTSGTPFPVYVVRLESAKER</sequence>
<accession>A0ABV7JT98</accession>
<evidence type="ECO:0000313" key="2">
    <source>
        <dbReference type="EMBL" id="MFC3199341.1"/>
    </source>
</evidence>
<keyword evidence="1" id="KW-0812">Transmembrane</keyword>
<name>A0ABV7JT98_9SPHI</name>
<keyword evidence="1" id="KW-1133">Transmembrane helix</keyword>
<proteinExistence type="predicted"/>
<dbReference type="Proteomes" id="UP001595526">
    <property type="component" value="Unassembled WGS sequence"/>
</dbReference>
<keyword evidence="1" id="KW-0472">Membrane</keyword>
<organism evidence="2 3">
    <name type="scientific">Parapedobacter deserti</name>
    <dbReference type="NCBI Taxonomy" id="1912957"/>
    <lineage>
        <taxon>Bacteria</taxon>
        <taxon>Pseudomonadati</taxon>
        <taxon>Bacteroidota</taxon>
        <taxon>Sphingobacteriia</taxon>
        <taxon>Sphingobacteriales</taxon>
        <taxon>Sphingobacteriaceae</taxon>
        <taxon>Parapedobacter</taxon>
    </lineage>
</organism>
<reference evidence="3" key="1">
    <citation type="journal article" date="2019" name="Int. J. Syst. Evol. Microbiol.">
        <title>The Global Catalogue of Microorganisms (GCM) 10K type strain sequencing project: providing services to taxonomists for standard genome sequencing and annotation.</title>
        <authorList>
            <consortium name="The Broad Institute Genomics Platform"/>
            <consortium name="The Broad Institute Genome Sequencing Center for Infectious Disease"/>
            <person name="Wu L."/>
            <person name="Ma J."/>
        </authorList>
    </citation>
    <scope>NUCLEOTIDE SEQUENCE [LARGE SCALE GENOMIC DNA]</scope>
    <source>
        <strain evidence="3">KCTC 52416</strain>
    </source>
</reference>